<dbReference type="InterPro" id="IPR003423">
    <property type="entry name" value="OMP_efflux"/>
</dbReference>
<keyword evidence="4" id="KW-1185">Reference proteome</keyword>
<dbReference type="Pfam" id="PF02321">
    <property type="entry name" value="OEP"/>
    <property type="match status" value="2"/>
</dbReference>
<evidence type="ECO:0000313" key="4">
    <source>
        <dbReference type="Proteomes" id="UP001354989"/>
    </source>
</evidence>
<dbReference type="InterPro" id="IPR010131">
    <property type="entry name" value="MdtP/NodT-like"/>
</dbReference>
<reference evidence="3 4" key="1">
    <citation type="submission" date="2021-12" db="EMBL/GenBank/DDBJ databases">
        <title>Genome sequencing of bacteria with rrn-lacking chromosome and rrn-plasmid.</title>
        <authorList>
            <person name="Anda M."/>
            <person name="Iwasaki W."/>
        </authorList>
    </citation>
    <scope>NUCLEOTIDE SEQUENCE [LARGE SCALE GENOMIC DNA]</scope>
    <source>
        <strain evidence="3 4">NBRC 101262</strain>
        <plasmid evidence="3 4">pPP1</plasmid>
    </source>
</reference>
<dbReference type="PROSITE" id="PS51257">
    <property type="entry name" value="PROKAR_LIPOPROTEIN"/>
    <property type="match status" value="1"/>
</dbReference>
<evidence type="ECO:0000256" key="1">
    <source>
        <dbReference type="ARBA" id="ARBA00007613"/>
    </source>
</evidence>
<keyword evidence="2" id="KW-0812">Transmembrane</keyword>
<comment type="similarity">
    <text evidence="1 2">Belongs to the outer membrane factor (OMF) (TC 1.B.17) family.</text>
</comment>
<dbReference type="Gene3D" id="1.20.1600.10">
    <property type="entry name" value="Outer membrane efflux proteins (OEP)"/>
    <property type="match status" value="1"/>
</dbReference>
<sequence length="481" mass="53407">MKAIKPLILFLLVMMVAYGCKLRKPFEGTEMPMPSAFRFDAQQQPQDSVVNIGWWELFDDPQLDTLIATGLGNSYDVRIAVKRLEQAQKTVKIQNAEFLPKFSANGTATRGNSVSGLRFDQLGLGSVNNNFSITGNASWELDFWGKYQSLSEAAKAQYLASEYTLRNIQLQLVSNIAQNYFLLLQEKARLEIATATLNSRDSSLNILRQRFDRGLIPEIDVNQAEIQRAIAATSVPVFKRSVARQENLLSVLLGQAPGEIQVGKLLADQKAQMEIPTGLPSDLLQRRPDILATEQQVIAQHALVGAANANRLPSISLTGLIGGASNELTSLTAGGPLWSVGGGFTAPLFQWGQLKNQADIERLKRDESVLNYEATVLGAFREVEDALITISTLKEEIQARQDNVVAAANAEYLSRERYDKGMTSYLEYLEQQRQYFNARLEYAQTAQQLLSSYVELYKVLGGGWMSQEEQQAAEQAAQQEN</sequence>
<evidence type="ECO:0000256" key="2">
    <source>
        <dbReference type="RuleBase" id="RU362097"/>
    </source>
</evidence>
<keyword evidence="2" id="KW-0449">Lipoprotein</keyword>
<dbReference type="NCBIfam" id="TIGR01845">
    <property type="entry name" value="outer_NodT"/>
    <property type="match status" value="1"/>
</dbReference>
<organism evidence="3 4">
    <name type="scientific">Persicobacter psychrovividus</name>
    <dbReference type="NCBI Taxonomy" id="387638"/>
    <lineage>
        <taxon>Bacteria</taxon>
        <taxon>Pseudomonadati</taxon>
        <taxon>Bacteroidota</taxon>
        <taxon>Cytophagia</taxon>
        <taxon>Cytophagales</taxon>
        <taxon>Persicobacteraceae</taxon>
        <taxon>Persicobacter</taxon>
    </lineage>
</organism>
<keyword evidence="2" id="KW-0564">Palmitate</keyword>
<dbReference type="PANTHER" id="PTHR30203:SF33">
    <property type="entry name" value="BLR4455 PROTEIN"/>
    <property type="match status" value="1"/>
</dbReference>
<proteinExistence type="inferred from homology"/>
<comment type="subcellular location">
    <subcellularLocation>
        <location evidence="2">Cell membrane</location>
        <topology evidence="2">Lipid-anchor</topology>
    </subcellularLocation>
</comment>
<dbReference type="RefSeq" id="WP_332922878.1">
    <property type="nucleotide sequence ID" value="NZ_AP025293.1"/>
</dbReference>
<keyword evidence="2" id="KW-1134">Transmembrane beta strand</keyword>
<name>A0ABM7VIS2_9BACT</name>
<geneLocation type="plasmid" evidence="3 4">
    <name>pPP1</name>
</geneLocation>
<protein>
    <submittedName>
        <fullName evidence="3">AdeC/adeK/oprM family multidrug efflux complex outer membrane factor</fullName>
    </submittedName>
</protein>
<dbReference type="SUPFAM" id="SSF56954">
    <property type="entry name" value="Outer membrane efflux proteins (OEP)"/>
    <property type="match status" value="1"/>
</dbReference>
<dbReference type="EMBL" id="AP025293">
    <property type="protein sequence ID" value="BDD00851.1"/>
    <property type="molecule type" value="Genomic_DNA"/>
</dbReference>
<gene>
    <name evidence="3" type="ORF">PEPS_31310</name>
</gene>
<keyword evidence="3" id="KW-0614">Plasmid</keyword>
<dbReference type="PANTHER" id="PTHR30203">
    <property type="entry name" value="OUTER MEMBRANE CATION EFFLUX PROTEIN"/>
    <property type="match status" value="1"/>
</dbReference>
<keyword evidence="2" id="KW-0472">Membrane</keyword>
<accession>A0ABM7VIS2</accession>
<dbReference type="Gene3D" id="2.20.200.10">
    <property type="entry name" value="Outer membrane efflux proteins (OEP)"/>
    <property type="match status" value="1"/>
</dbReference>
<dbReference type="Proteomes" id="UP001354989">
    <property type="component" value="Plasmid pPP1"/>
</dbReference>
<evidence type="ECO:0000313" key="3">
    <source>
        <dbReference type="EMBL" id="BDD00851.1"/>
    </source>
</evidence>